<reference evidence="3" key="2">
    <citation type="submission" date="2020-05" db="UniProtKB">
        <authorList>
            <consortium name="EnsemblMetazoa"/>
        </authorList>
    </citation>
    <scope>IDENTIFICATION</scope>
    <source>
        <strain evidence="3">JHB</strain>
    </source>
</reference>
<dbReference type="OrthoDB" id="7665462at2759"/>
<evidence type="ECO:0000313" key="4">
    <source>
        <dbReference type="Proteomes" id="UP000002320"/>
    </source>
</evidence>
<dbReference type="EnsemblMetazoa" id="CPIJ010633-RA">
    <property type="protein sequence ID" value="CPIJ010633-PA"/>
    <property type="gene ID" value="CPIJ010633"/>
</dbReference>
<dbReference type="KEGG" id="cqu:CpipJ_CPIJ010633"/>
<keyword evidence="1" id="KW-0812">Transmembrane</keyword>
<dbReference type="EMBL" id="DS232115">
    <property type="protein sequence ID" value="EDS35350.1"/>
    <property type="molecule type" value="Genomic_DNA"/>
</dbReference>
<dbReference type="Proteomes" id="UP000002320">
    <property type="component" value="Unassembled WGS sequence"/>
</dbReference>
<dbReference type="STRING" id="7176.B0WV22"/>
<keyword evidence="1" id="KW-1133">Transmembrane helix</keyword>
<gene>
    <name evidence="3" type="primary">6054822</name>
    <name evidence="2" type="ORF">CpipJ_CPIJ010633</name>
</gene>
<organism>
    <name type="scientific">Culex quinquefasciatus</name>
    <name type="common">Southern house mosquito</name>
    <name type="synonym">Culex pungens</name>
    <dbReference type="NCBI Taxonomy" id="7176"/>
    <lineage>
        <taxon>Eukaryota</taxon>
        <taxon>Metazoa</taxon>
        <taxon>Ecdysozoa</taxon>
        <taxon>Arthropoda</taxon>
        <taxon>Hexapoda</taxon>
        <taxon>Insecta</taxon>
        <taxon>Pterygota</taxon>
        <taxon>Neoptera</taxon>
        <taxon>Endopterygota</taxon>
        <taxon>Diptera</taxon>
        <taxon>Nematocera</taxon>
        <taxon>Culicoidea</taxon>
        <taxon>Culicidae</taxon>
        <taxon>Culicinae</taxon>
        <taxon>Culicini</taxon>
        <taxon>Culex</taxon>
        <taxon>Culex</taxon>
    </lineage>
</organism>
<dbReference type="AlphaFoldDB" id="B0WV22"/>
<proteinExistence type="predicted"/>
<dbReference type="VEuPathDB" id="VectorBase:CPIJ010633"/>
<protein>
    <submittedName>
        <fullName evidence="2 3">Uncharacterized protein</fullName>
    </submittedName>
</protein>
<accession>B0WV22</accession>
<dbReference type="VEuPathDB" id="VectorBase:CQUJHB001059"/>
<reference evidence="2" key="1">
    <citation type="submission" date="2007-03" db="EMBL/GenBank/DDBJ databases">
        <title>Annotation of Culex pipiens quinquefasciatus.</title>
        <authorList>
            <consortium name="The Broad Institute Genome Sequencing Platform"/>
            <person name="Atkinson P.W."/>
            <person name="Hemingway J."/>
            <person name="Christensen B.M."/>
            <person name="Higgs S."/>
            <person name="Kodira C."/>
            <person name="Hannick L."/>
            <person name="Megy K."/>
            <person name="O'Leary S."/>
            <person name="Pearson M."/>
            <person name="Haas B.J."/>
            <person name="Mauceli E."/>
            <person name="Wortman J.R."/>
            <person name="Lee N.H."/>
            <person name="Guigo R."/>
            <person name="Stanke M."/>
            <person name="Alvarado L."/>
            <person name="Amedeo P."/>
            <person name="Antoine C.H."/>
            <person name="Arensburger P."/>
            <person name="Bidwell S.L."/>
            <person name="Crawford M."/>
            <person name="Camaro F."/>
            <person name="Devon K."/>
            <person name="Engels R."/>
            <person name="Hammond M."/>
            <person name="Howarth C."/>
            <person name="Koehrsen M."/>
            <person name="Lawson D."/>
            <person name="Montgomery P."/>
            <person name="Nene V."/>
            <person name="Nusbaum C."/>
            <person name="Puiu D."/>
            <person name="Romero-Severson J."/>
            <person name="Severson D.W."/>
            <person name="Shumway M."/>
            <person name="Sisk P."/>
            <person name="Stolte C."/>
            <person name="Zeng Q."/>
            <person name="Eisenstadt E."/>
            <person name="Fraser-Liggett C."/>
            <person name="Strausberg R."/>
            <person name="Galagan J."/>
            <person name="Birren B."/>
            <person name="Collins F.H."/>
        </authorList>
    </citation>
    <scope>NUCLEOTIDE SEQUENCE [LARGE SCALE GENOMIC DNA]</scope>
    <source>
        <strain evidence="2">JHB</strain>
    </source>
</reference>
<keyword evidence="1" id="KW-0472">Membrane</keyword>
<evidence type="ECO:0000256" key="1">
    <source>
        <dbReference type="SAM" id="Phobius"/>
    </source>
</evidence>
<keyword evidence="4" id="KW-1185">Reference proteome</keyword>
<feature type="transmembrane region" description="Helical" evidence="1">
    <location>
        <begin position="44"/>
        <end position="63"/>
    </location>
</feature>
<name>B0WV22_CULQU</name>
<evidence type="ECO:0000313" key="3">
    <source>
        <dbReference type="EnsemblMetazoa" id="CPIJ010633-PA"/>
    </source>
</evidence>
<dbReference type="HOGENOM" id="CLU_1596152_0_0_1"/>
<dbReference type="InParanoid" id="B0WV22"/>
<sequence>MPGSGPVYQPTTVSYETRPGTGAGGGLLAQTTAASSLKMLRKPAAQMAVLVFGLISLAAGVWGRSWHFNAGYLSDVAARNNSRFYGIAVLRETVVVAWFYRDRLLVAIPPVSNAIRSQTIGTAVVGFMQNETLEVKVFERDCSLERYRGCSELRGEKSEHVSGATSE</sequence>
<evidence type="ECO:0000313" key="2">
    <source>
        <dbReference type="EMBL" id="EDS35350.1"/>
    </source>
</evidence>